<name>Q218A5_RHOPB</name>
<reference evidence="2" key="1">
    <citation type="submission" date="2006-03" db="EMBL/GenBank/DDBJ databases">
        <title>Complete sequence of Rhodopseudomonas palustris BisB18.</title>
        <authorList>
            <consortium name="US DOE Joint Genome Institute"/>
            <person name="Copeland A."/>
            <person name="Lucas S."/>
            <person name="Lapidus A."/>
            <person name="Barry K."/>
            <person name="Detter J.C."/>
            <person name="Glavina del Rio T."/>
            <person name="Hammon N."/>
            <person name="Israni S."/>
            <person name="Dalin E."/>
            <person name="Tice H."/>
            <person name="Pitluck S."/>
            <person name="Chain P."/>
            <person name="Malfatti S."/>
            <person name="Shin M."/>
            <person name="Vergez L."/>
            <person name="Schmutz J."/>
            <person name="Larimer F."/>
            <person name="Land M."/>
            <person name="Hauser L."/>
            <person name="Pelletier D.A."/>
            <person name="Kyrpides N."/>
            <person name="Anderson I."/>
            <person name="Oda Y."/>
            <person name="Harwood C.S."/>
            <person name="Richardson P."/>
        </authorList>
    </citation>
    <scope>NUCLEOTIDE SEQUENCE [LARGE SCALE GENOMIC DNA]</scope>
    <source>
        <strain evidence="2">BisB18</strain>
    </source>
</reference>
<dbReference type="Pfam" id="PF03928">
    <property type="entry name" value="HbpS-like"/>
    <property type="match status" value="1"/>
</dbReference>
<dbReference type="AlphaFoldDB" id="Q218A5"/>
<evidence type="ECO:0000313" key="2">
    <source>
        <dbReference type="EMBL" id="ABD87281.1"/>
    </source>
</evidence>
<protein>
    <recommendedName>
        <fullName evidence="3">Heme-binding protein</fullName>
    </recommendedName>
</protein>
<feature type="region of interest" description="Disordered" evidence="1">
    <location>
        <begin position="1"/>
        <end position="20"/>
    </location>
</feature>
<dbReference type="Gene3D" id="3.30.450.150">
    <property type="entry name" value="Haem-degrading domain"/>
    <property type="match status" value="1"/>
</dbReference>
<dbReference type="InterPro" id="IPR005624">
    <property type="entry name" value="PduO/GlcC-like"/>
</dbReference>
<accession>Q218A5</accession>
<dbReference type="PANTHER" id="PTHR34309:SF1">
    <property type="entry name" value="PROTEIN GLCG"/>
    <property type="match status" value="1"/>
</dbReference>
<dbReference type="PANTHER" id="PTHR34309">
    <property type="entry name" value="SLR1406 PROTEIN"/>
    <property type="match status" value="1"/>
</dbReference>
<evidence type="ECO:0000256" key="1">
    <source>
        <dbReference type="SAM" id="MobiDB-lite"/>
    </source>
</evidence>
<dbReference type="STRING" id="316056.RPC_1722"/>
<dbReference type="SUPFAM" id="SSF143744">
    <property type="entry name" value="GlcG-like"/>
    <property type="match status" value="1"/>
</dbReference>
<dbReference type="KEGG" id="rpc:RPC_1722"/>
<sequence>MRPSKMVRSSSTQPRLGECHDENRTGTAALIFCLSSAAIAADATKLYLPGDITLAQAEKVIAVAKAAAVKQGTLMNIAVVDAGGNLKAFARMDGAFLGSIDVSIKKAKTARMFNMSSKEFGDLAQPGEPLYGIEVTNGGLAVFGGGQLIRDKSGTIIDAIGVSGSSVEDDMATAEAGANGL</sequence>
<dbReference type="InterPro" id="IPR052517">
    <property type="entry name" value="GlcG_carb_metab_protein"/>
</dbReference>
<proteinExistence type="predicted"/>
<dbReference type="EMBL" id="CP000301">
    <property type="protein sequence ID" value="ABD87281.1"/>
    <property type="molecule type" value="Genomic_DNA"/>
</dbReference>
<dbReference type="eggNOG" id="COG3193">
    <property type="taxonomic scope" value="Bacteria"/>
</dbReference>
<evidence type="ECO:0008006" key="3">
    <source>
        <dbReference type="Google" id="ProtNLM"/>
    </source>
</evidence>
<dbReference type="HOGENOM" id="CLU_103773_1_0_5"/>
<gene>
    <name evidence="2" type="ordered locus">RPC_1722</name>
</gene>
<dbReference type="InterPro" id="IPR038084">
    <property type="entry name" value="PduO/GlcC-like_sf"/>
</dbReference>
<organism evidence="2">
    <name type="scientific">Rhodopseudomonas palustris (strain BisB18)</name>
    <dbReference type="NCBI Taxonomy" id="316056"/>
    <lineage>
        <taxon>Bacteria</taxon>
        <taxon>Pseudomonadati</taxon>
        <taxon>Pseudomonadota</taxon>
        <taxon>Alphaproteobacteria</taxon>
        <taxon>Hyphomicrobiales</taxon>
        <taxon>Nitrobacteraceae</taxon>
        <taxon>Rhodopseudomonas</taxon>
    </lineage>
</organism>